<protein>
    <recommendedName>
        <fullName evidence="8">Solute carrier organic anion transporter family member</fullName>
    </recommendedName>
</protein>
<evidence type="ECO:0000256" key="6">
    <source>
        <dbReference type="ARBA" id="ARBA00023136"/>
    </source>
</evidence>
<accession>A0A8J9Z5T3</accession>
<keyword evidence="8" id="KW-0813">Transport</keyword>
<dbReference type="InterPro" id="IPR004156">
    <property type="entry name" value="OATP"/>
</dbReference>
<evidence type="ECO:0000256" key="7">
    <source>
        <dbReference type="ARBA" id="ARBA00023157"/>
    </source>
</evidence>
<comment type="subcellular location">
    <subcellularLocation>
        <location evidence="1 8">Cell membrane</location>
        <topology evidence="1 8">Multi-pass membrane protein</topology>
    </subcellularLocation>
</comment>
<dbReference type="Proteomes" id="UP000838412">
    <property type="component" value="Chromosome 16"/>
</dbReference>
<dbReference type="InterPro" id="IPR036259">
    <property type="entry name" value="MFS_trans_sf"/>
</dbReference>
<dbReference type="InterPro" id="IPR002350">
    <property type="entry name" value="Kazal_dom"/>
</dbReference>
<dbReference type="SMART" id="SM00280">
    <property type="entry name" value="KAZAL"/>
    <property type="match status" value="1"/>
</dbReference>
<dbReference type="OrthoDB" id="5062115at2759"/>
<dbReference type="PROSITE" id="PS50850">
    <property type="entry name" value="MFS"/>
    <property type="match status" value="1"/>
</dbReference>
<evidence type="ECO:0000256" key="8">
    <source>
        <dbReference type="RuleBase" id="RU362056"/>
    </source>
</evidence>
<dbReference type="InterPro" id="IPR036058">
    <property type="entry name" value="Kazal_dom_sf"/>
</dbReference>
<feature type="transmembrane region" description="Helical" evidence="8">
    <location>
        <begin position="133"/>
        <end position="154"/>
    </location>
</feature>
<dbReference type="SUPFAM" id="SSF103473">
    <property type="entry name" value="MFS general substrate transporter"/>
    <property type="match status" value="1"/>
</dbReference>
<dbReference type="EMBL" id="OV696701">
    <property type="protein sequence ID" value="CAH1248308.1"/>
    <property type="molecule type" value="Genomic_DNA"/>
</dbReference>
<name>A0A8J9Z5T3_BRALA</name>
<feature type="transmembrane region" description="Helical" evidence="8">
    <location>
        <begin position="204"/>
        <end position="229"/>
    </location>
</feature>
<evidence type="ECO:0000313" key="12">
    <source>
        <dbReference type="Proteomes" id="UP000838412"/>
    </source>
</evidence>
<keyword evidence="8" id="KW-0406">Ion transport</keyword>
<evidence type="ECO:0000256" key="1">
    <source>
        <dbReference type="ARBA" id="ARBA00004651"/>
    </source>
</evidence>
<dbReference type="GO" id="GO:0043252">
    <property type="term" value="P:sodium-independent organic anion transport"/>
    <property type="evidence" value="ECO:0007669"/>
    <property type="project" value="TreeGrafter"/>
</dbReference>
<feature type="transmembrane region" description="Helical" evidence="8">
    <location>
        <begin position="443"/>
        <end position="462"/>
    </location>
</feature>
<keyword evidence="5 8" id="KW-1133">Transmembrane helix</keyword>
<evidence type="ECO:0000256" key="5">
    <source>
        <dbReference type="ARBA" id="ARBA00022989"/>
    </source>
</evidence>
<dbReference type="Pfam" id="PF07648">
    <property type="entry name" value="Kazal_2"/>
    <property type="match status" value="1"/>
</dbReference>
<keyword evidence="4 8" id="KW-0812">Transmembrane</keyword>
<feature type="transmembrane region" description="Helical" evidence="8">
    <location>
        <begin position="597"/>
        <end position="625"/>
    </location>
</feature>
<dbReference type="GO" id="GO:0006811">
    <property type="term" value="P:monoatomic ion transport"/>
    <property type="evidence" value="ECO:0007669"/>
    <property type="project" value="UniProtKB-KW"/>
</dbReference>
<keyword evidence="12" id="KW-1185">Reference proteome</keyword>
<feature type="transmembrane region" description="Helical" evidence="8">
    <location>
        <begin position="371"/>
        <end position="392"/>
    </location>
</feature>
<feature type="transmembrane region" description="Helical" evidence="8">
    <location>
        <begin position="687"/>
        <end position="710"/>
    </location>
</feature>
<evidence type="ECO:0000259" key="9">
    <source>
        <dbReference type="PROSITE" id="PS50850"/>
    </source>
</evidence>
<evidence type="ECO:0000256" key="2">
    <source>
        <dbReference type="ARBA" id="ARBA00009657"/>
    </source>
</evidence>
<dbReference type="SUPFAM" id="SSF100895">
    <property type="entry name" value="Kazal-type serine protease inhibitors"/>
    <property type="match status" value="1"/>
</dbReference>
<keyword evidence="7" id="KW-1015">Disulfide bond</keyword>
<evidence type="ECO:0000256" key="4">
    <source>
        <dbReference type="ARBA" id="ARBA00022692"/>
    </source>
</evidence>
<feature type="transmembrane region" description="Helical" evidence="8">
    <location>
        <begin position="66"/>
        <end position="89"/>
    </location>
</feature>
<feature type="transmembrane region" description="Helical" evidence="8">
    <location>
        <begin position="289"/>
        <end position="313"/>
    </location>
</feature>
<feature type="transmembrane region" description="Helical" evidence="8">
    <location>
        <begin position="412"/>
        <end position="431"/>
    </location>
</feature>
<comment type="caution">
    <text evidence="8">Lacks conserved residue(s) required for the propagation of feature annotation.</text>
</comment>
<evidence type="ECO:0000259" key="10">
    <source>
        <dbReference type="PROSITE" id="PS51465"/>
    </source>
</evidence>
<dbReference type="GO" id="GO:0015347">
    <property type="term" value="F:sodium-independent organic anion transmembrane transporter activity"/>
    <property type="evidence" value="ECO:0007669"/>
    <property type="project" value="TreeGrafter"/>
</dbReference>
<dbReference type="Pfam" id="PF03137">
    <property type="entry name" value="OATP"/>
    <property type="match status" value="1"/>
</dbReference>
<proteinExistence type="inferred from homology"/>
<dbReference type="GO" id="GO:0016323">
    <property type="term" value="C:basolateral plasma membrane"/>
    <property type="evidence" value="ECO:0007669"/>
    <property type="project" value="TreeGrafter"/>
</dbReference>
<dbReference type="Gene3D" id="1.20.1250.20">
    <property type="entry name" value="MFS general substrate transporter like domains"/>
    <property type="match status" value="2"/>
</dbReference>
<sequence length="736" mass="79872">MSMFSSLPDLRQTALNQTARPLLDTTPRYQPFKTTDQVLEEKKGILRFGWFGFTPDFLQFFNTSRWLLFFMSIAAYVDCTTMAFIPGIVSTLEKRFEMSSSQSGFIISSSQIFALVTVPILTHIGGKAHKGKLIGIGVLMFGIGSFLFASPHYWTGPYKAPGGSYVMNMTSSLMPNTLCQASTNGSSPEQCGGSAESYSSLSNYLYVFVVAQLFLCMCSGPMFTVGVAYLDENVKKKVSGLYVAVLYTVACVGPSIGFLVIGQLLSLYVEWPSEDGYSAGLTPWDPRWIGNWWLGFPVLGVLAILIAIPLLAFPRKLPGSEELEEEEEELPKKVDIIKAEEEDEGGFCSKGKTMEGLKDLLRSLRDLIKSYAFSLLTLGVSIDAMSYMGLFAFAPKVCELLFGLSVMSSSTYFGLSMIPGAALGSLVGGWISKKIGVDCKKLLLFVFGTFLLSGLAVLVFLMHCPETHKAYVSIDNIGLVSREHEGGKKIVTSLGLVSCSRETRPLREQDGQESSKIWSMTCSSECACADSLYDPVCGENGVEYQSPCHAGCAAFNSTTMTYSDCSCVPAGGMQSNVTTNVTSFALQGACPRNCGSYVLPVFFVVLFVMGFIGSTAGPAFTAVTLRLVPPKLRSFGLGMQWTLMRIIGMIPGPIVYGRALDNACVQWQTSCGQRGACLVYDSRRVGLFVFGLGLGLRFVGVAFCFLAYLVCKPTPGDTLENDDEKNGLKPGKEAEA</sequence>
<keyword evidence="3" id="KW-1003">Cell membrane</keyword>
<dbReference type="PANTHER" id="PTHR11388">
    <property type="entry name" value="ORGANIC ANION TRANSPORTER"/>
    <property type="match status" value="1"/>
</dbReference>
<dbReference type="Gene3D" id="3.30.60.30">
    <property type="match status" value="1"/>
</dbReference>
<comment type="similarity">
    <text evidence="2 8">Belongs to the organo anion transporter (TC 2.A.60) family.</text>
</comment>
<feature type="domain" description="Major facilitator superfamily (MFS) profile" evidence="9">
    <location>
        <begin position="67"/>
        <end position="712"/>
    </location>
</feature>
<feature type="transmembrane region" description="Helical" evidence="8">
    <location>
        <begin position="241"/>
        <end position="269"/>
    </location>
</feature>
<dbReference type="AlphaFoldDB" id="A0A8J9Z5T3"/>
<dbReference type="PROSITE" id="PS51465">
    <property type="entry name" value="KAZAL_2"/>
    <property type="match status" value="1"/>
</dbReference>
<evidence type="ECO:0000313" key="11">
    <source>
        <dbReference type="EMBL" id="CAH1248308.1"/>
    </source>
</evidence>
<dbReference type="PANTHER" id="PTHR11388:SF100">
    <property type="entry name" value="SOLUTE CARRIER ORGANIC ANION TRANSPORTER FAMILY MEMBER 4A1"/>
    <property type="match status" value="1"/>
</dbReference>
<feature type="transmembrane region" description="Helical" evidence="8">
    <location>
        <begin position="101"/>
        <end position="121"/>
    </location>
</feature>
<feature type="domain" description="Kazal-like" evidence="10">
    <location>
        <begin position="516"/>
        <end position="569"/>
    </location>
</feature>
<gene>
    <name evidence="11" type="primary">SLCO4C1</name>
    <name evidence="11" type="ORF">BLAG_LOCUS9666</name>
</gene>
<dbReference type="InterPro" id="IPR020846">
    <property type="entry name" value="MFS_dom"/>
</dbReference>
<keyword evidence="6 8" id="KW-0472">Membrane</keyword>
<reference evidence="11" key="1">
    <citation type="submission" date="2022-01" db="EMBL/GenBank/DDBJ databases">
        <authorList>
            <person name="Braso-Vives M."/>
        </authorList>
    </citation>
    <scope>NUCLEOTIDE SEQUENCE</scope>
</reference>
<dbReference type="NCBIfam" id="TIGR00805">
    <property type="entry name" value="oat"/>
    <property type="match status" value="1"/>
</dbReference>
<evidence type="ECO:0000256" key="3">
    <source>
        <dbReference type="ARBA" id="ARBA00022475"/>
    </source>
</evidence>
<organism evidence="11 12">
    <name type="scientific">Branchiostoma lanceolatum</name>
    <name type="common">Common lancelet</name>
    <name type="synonym">Amphioxus lanceolatum</name>
    <dbReference type="NCBI Taxonomy" id="7740"/>
    <lineage>
        <taxon>Eukaryota</taxon>
        <taxon>Metazoa</taxon>
        <taxon>Chordata</taxon>
        <taxon>Cephalochordata</taxon>
        <taxon>Leptocardii</taxon>
        <taxon>Amphioxiformes</taxon>
        <taxon>Branchiostomatidae</taxon>
        <taxon>Branchiostoma</taxon>
    </lineage>
</organism>